<dbReference type="Pfam" id="PF22486">
    <property type="entry name" value="MATH_2"/>
    <property type="match status" value="1"/>
</dbReference>
<dbReference type="EMBL" id="JAEHOD010000005">
    <property type="protein sequence ID" value="KAG2452724.1"/>
    <property type="molecule type" value="Genomic_DNA"/>
</dbReference>
<comment type="caution">
    <text evidence="3">The sequence shown here is derived from an EMBL/GenBank/DDBJ whole genome shotgun (WGS) entry which is preliminary data.</text>
</comment>
<feature type="compositionally biased region" description="Basic and acidic residues" evidence="1">
    <location>
        <begin position="440"/>
        <end position="449"/>
    </location>
</feature>
<evidence type="ECO:0000256" key="1">
    <source>
        <dbReference type="SAM" id="MobiDB-lite"/>
    </source>
</evidence>
<dbReference type="InterPro" id="IPR055327">
    <property type="entry name" value="TRAF1A/B"/>
</dbReference>
<dbReference type="PANTHER" id="PTHR47477:SF8">
    <property type="entry name" value="TNF RECEPTOR-ASSOCIATED FACTOR HOMOLOG 1A"/>
    <property type="match status" value="1"/>
</dbReference>
<proteinExistence type="predicted"/>
<feature type="region of interest" description="Disordered" evidence="1">
    <location>
        <begin position="351"/>
        <end position="378"/>
    </location>
</feature>
<feature type="compositionally biased region" description="Low complexity" evidence="1">
    <location>
        <begin position="824"/>
        <end position="850"/>
    </location>
</feature>
<feature type="compositionally biased region" description="Low complexity" evidence="1">
    <location>
        <begin position="502"/>
        <end position="522"/>
    </location>
</feature>
<sequence>MSKVNQSRIREALTAGTNVKEKGPPVADGILSVTPDTPEMLEWRSRSALDVAETSSTFLDDEDDGPKPHELYGKFTWKIENFSEISKRELRSNVFDVGSYKWYILVYPQGCDVCNHLSLFLCVADYDKLLPGWSHFAQFTIAVVNKDPKKSKYSDTLHRFCKKEHDWGWKKFMELSKVLDGFTVADTLVIKAQVQVILDKPSKPFRCLDPQYRRELVRVYLTNVEGICRRFCDDKKARLSWVREEGNAFRHFWASLTPEQQRKYLTDKGEVILKAVVKQFFNEKEVTSTLVMDALYSGCKQIEEHSRTWLEGKCSDNAPVVLIKAERNSFTLCGDLMEIADRVQKDYIPAAKDDNKAMQPNDGLTLRSGQDGDDYRRDSIERDEKRLAELGRKTIEMFVISHIFCEKLEIAYREAEALKRQDQLIAEEFEMARLEESKAQAKAMADKEKKAKKKEKMKQKKEAEKLKREAEEAERKAREEELRRQEAERKAKEAEKKRLEDAQAQPLAQQQQAQQQPHQQQARKQSKGKEDKKAVQQQQQQQQAKAKQPAAAQQQQAASRPAAGPSASGPPSLSSIAAAAVSESAAAAAASASSLPERPGANEDPSSDSGSEEVGTVNQATGAAESSGDGEDEVEQVASRGAAAAGAAASDSDGDSDGRAALEEEVTILRAQVSQLQRALAERDAEVYSLRAQLAESHLAQVHLAQQLAEAVAKEAPVASSNARTSGTNTSSSGSAAADGSLGAGREAAAADGSSSAATAGSRSEAERGPGKSDAAAANGPKEVLSTSTVPPSAAAAAAAAVRRMQGGPAAPSAAAQNHDAGHHGAASRSAAPGAPAAVAGRGAPSGASGSAAAAAAADLGSAGSMMQRSTSATLPSAAPGAGTGSATFTPAQLAAAAAATANGRGREAAAGASGATAGATAAVGAGAKSFLPAGASSATSASGTASSAAATSNGISGVLHSSSGAAPAQDGLPSYRNAAAGVLAAGQPSGSATMVSVSTAPMIPAPASAAAAGVGQGKRVDEGAGAPAATAAARLGVSAPSTDGFSATNARIIMQQAQQQRSSNMAFSTPTAVPPASAKQRMAASTQLDSPGLEDFAHINMIDDLLTE</sequence>
<feature type="compositionally biased region" description="Basic residues" evidence="1">
    <location>
        <begin position="450"/>
        <end position="459"/>
    </location>
</feature>
<feature type="region of interest" description="Disordered" evidence="1">
    <location>
        <begin position="440"/>
        <end position="661"/>
    </location>
</feature>
<accession>A0A836BB97</accession>
<dbReference type="CDD" id="cd00121">
    <property type="entry name" value="MATH"/>
    <property type="match status" value="1"/>
</dbReference>
<dbReference type="PANTHER" id="PTHR47477">
    <property type="entry name" value="TNF RECEPTOR-ASSOCIATED FACTOR HOMOLOG 1A"/>
    <property type="match status" value="1"/>
</dbReference>
<dbReference type="OrthoDB" id="660257at2759"/>
<evidence type="ECO:0000259" key="2">
    <source>
        <dbReference type="PROSITE" id="PS50144"/>
    </source>
</evidence>
<reference evidence="3" key="1">
    <citation type="journal article" date="2020" name="bioRxiv">
        <title>Comparative genomics of Chlamydomonas.</title>
        <authorList>
            <person name="Craig R.J."/>
            <person name="Hasan A.R."/>
            <person name="Ness R.W."/>
            <person name="Keightley P.D."/>
        </authorList>
    </citation>
    <scope>NUCLEOTIDE SEQUENCE</scope>
    <source>
        <strain evidence="3">CCAP 11/173</strain>
    </source>
</reference>
<dbReference type="Proteomes" id="UP000613740">
    <property type="component" value="Unassembled WGS sequence"/>
</dbReference>
<gene>
    <name evidence="3" type="ORF">HYH02_002956</name>
</gene>
<dbReference type="Gene3D" id="2.60.210.10">
    <property type="entry name" value="Apoptosis, Tumor Necrosis Factor Receptor Associated Protein 2, Chain A"/>
    <property type="match status" value="1"/>
</dbReference>
<feature type="domain" description="MATH" evidence="2">
    <location>
        <begin position="72"/>
        <end position="194"/>
    </location>
</feature>
<dbReference type="SUPFAM" id="SSF49599">
    <property type="entry name" value="TRAF domain-like"/>
    <property type="match status" value="1"/>
</dbReference>
<dbReference type="InterPro" id="IPR002083">
    <property type="entry name" value="MATH/TRAF_dom"/>
</dbReference>
<feature type="region of interest" description="Disordered" evidence="1">
    <location>
        <begin position="808"/>
        <end position="850"/>
    </location>
</feature>
<feature type="compositionally biased region" description="Basic and acidic residues" evidence="1">
    <location>
        <begin position="460"/>
        <end position="501"/>
    </location>
</feature>
<organism evidence="3 4">
    <name type="scientific">Chlamydomonas schloesseri</name>
    <dbReference type="NCBI Taxonomy" id="2026947"/>
    <lineage>
        <taxon>Eukaryota</taxon>
        <taxon>Viridiplantae</taxon>
        <taxon>Chlorophyta</taxon>
        <taxon>core chlorophytes</taxon>
        <taxon>Chlorophyceae</taxon>
        <taxon>CS clade</taxon>
        <taxon>Chlamydomonadales</taxon>
        <taxon>Chlamydomonadaceae</taxon>
        <taxon>Chlamydomonas</taxon>
    </lineage>
</organism>
<feature type="region of interest" description="Disordered" evidence="1">
    <location>
        <begin position="709"/>
        <end position="791"/>
    </location>
</feature>
<keyword evidence="4" id="KW-1185">Reference proteome</keyword>
<name>A0A836BB97_9CHLO</name>
<evidence type="ECO:0000313" key="4">
    <source>
        <dbReference type="Proteomes" id="UP000613740"/>
    </source>
</evidence>
<feature type="compositionally biased region" description="Low complexity" evidence="1">
    <location>
        <begin position="808"/>
        <end position="817"/>
    </location>
</feature>
<dbReference type="PROSITE" id="PS50144">
    <property type="entry name" value="MATH"/>
    <property type="match status" value="1"/>
</dbReference>
<dbReference type="AlphaFoldDB" id="A0A836BB97"/>
<feature type="compositionally biased region" description="Low complexity" evidence="1">
    <location>
        <begin position="535"/>
        <end position="599"/>
    </location>
</feature>
<dbReference type="InterPro" id="IPR008974">
    <property type="entry name" value="TRAF-like"/>
</dbReference>
<feature type="compositionally biased region" description="Low complexity" evidence="1">
    <location>
        <begin position="719"/>
        <end position="763"/>
    </location>
</feature>
<feature type="compositionally biased region" description="Low complexity" evidence="1">
    <location>
        <begin position="638"/>
        <end position="651"/>
    </location>
</feature>
<evidence type="ECO:0000313" key="3">
    <source>
        <dbReference type="EMBL" id="KAG2452724.1"/>
    </source>
</evidence>
<dbReference type="SMART" id="SM00061">
    <property type="entry name" value="MATH"/>
    <property type="match status" value="1"/>
</dbReference>
<protein>
    <recommendedName>
        <fullName evidence="2">MATH domain-containing protein</fullName>
    </recommendedName>
</protein>